<organism evidence="1 2">
    <name type="scientific">Clostridium thailandense</name>
    <dbReference type="NCBI Taxonomy" id="2794346"/>
    <lineage>
        <taxon>Bacteria</taxon>
        <taxon>Bacillati</taxon>
        <taxon>Bacillota</taxon>
        <taxon>Clostridia</taxon>
        <taxon>Eubacteriales</taxon>
        <taxon>Clostridiaceae</taxon>
        <taxon>Clostridium</taxon>
    </lineage>
</organism>
<accession>A0A949TMJ3</accession>
<evidence type="ECO:0000313" key="1">
    <source>
        <dbReference type="EMBL" id="MBV7275634.1"/>
    </source>
</evidence>
<dbReference type="AlphaFoldDB" id="A0A949TMJ3"/>
<dbReference type="Proteomes" id="UP000694308">
    <property type="component" value="Unassembled WGS sequence"/>
</dbReference>
<dbReference type="EMBL" id="JAEEGC010000131">
    <property type="protein sequence ID" value="MBV7275634.1"/>
    <property type="molecule type" value="Genomic_DNA"/>
</dbReference>
<gene>
    <name evidence="1" type="ORF">I6U48_22295</name>
</gene>
<name>A0A949TMJ3_9CLOT</name>
<keyword evidence="2" id="KW-1185">Reference proteome</keyword>
<protein>
    <submittedName>
        <fullName evidence="1">Uncharacterized protein</fullName>
    </submittedName>
</protein>
<dbReference type="RefSeq" id="WP_218322686.1">
    <property type="nucleotide sequence ID" value="NZ_JAEEGC010000131.1"/>
</dbReference>
<proteinExistence type="predicted"/>
<evidence type="ECO:0000313" key="2">
    <source>
        <dbReference type="Proteomes" id="UP000694308"/>
    </source>
</evidence>
<reference evidence="1" key="1">
    <citation type="submission" date="2020-12" db="EMBL/GenBank/DDBJ databases">
        <title>Clostridium thailandense sp. nov., a novel acetogenic bacterium isolated from peat land soil in Thailand.</title>
        <authorList>
            <person name="Chaikitkaew S."/>
            <person name="Birkeland N.K."/>
        </authorList>
    </citation>
    <scope>NUCLEOTIDE SEQUENCE</scope>
    <source>
        <strain evidence="1">PL3</strain>
    </source>
</reference>
<comment type="caution">
    <text evidence="1">The sequence shown here is derived from an EMBL/GenBank/DDBJ whole genome shotgun (WGS) entry which is preliminary data.</text>
</comment>
<sequence>MIKWLIENPKNMELDYIRDILKEIEVKLAYSDIYENSQLEVSYNFDYFERRAERKINI</sequence>